<dbReference type="GO" id="GO:0050660">
    <property type="term" value="F:flavin adenine dinucleotide binding"/>
    <property type="evidence" value="ECO:0007669"/>
    <property type="project" value="InterPro"/>
</dbReference>
<dbReference type="PANTHER" id="PTHR11552">
    <property type="entry name" value="GLUCOSE-METHANOL-CHOLINE GMC OXIDOREDUCTASE"/>
    <property type="match status" value="1"/>
</dbReference>
<dbReference type="AlphaFoldDB" id="A3K484"/>
<comment type="cofactor">
    <cofactor evidence="1">
        <name>FAD</name>
        <dbReference type="ChEBI" id="CHEBI:57692"/>
    </cofactor>
</comment>
<dbReference type="RefSeq" id="WP_005859391.1">
    <property type="nucleotide sequence ID" value="NZ_AAYA01000007.1"/>
</dbReference>
<dbReference type="InterPro" id="IPR000172">
    <property type="entry name" value="GMC_OxRdtase_N"/>
</dbReference>
<evidence type="ECO:0000256" key="2">
    <source>
        <dbReference type="ARBA" id="ARBA00010790"/>
    </source>
</evidence>
<keyword evidence="3" id="KW-0285">Flavoprotein</keyword>
<comment type="similarity">
    <text evidence="2">Belongs to the GMC oxidoreductase family.</text>
</comment>
<dbReference type="Pfam" id="PF00732">
    <property type="entry name" value="GMC_oxred_N"/>
    <property type="match status" value="1"/>
</dbReference>
<evidence type="ECO:0000256" key="4">
    <source>
        <dbReference type="ARBA" id="ARBA00022827"/>
    </source>
</evidence>
<dbReference type="Pfam" id="PF05199">
    <property type="entry name" value="GMC_oxred_C"/>
    <property type="match status" value="1"/>
</dbReference>
<protein>
    <submittedName>
        <fullName evidence="6">Choline dehydrogenase</fullName>
    </submittedName>
</protein>
<sequence length="533" mass="58636">MTAYDYIVVGAGPSGCVLAARLSEDPACKVLLLEAGPPDRHPWLRMPFAFMKMAQHRRYIWRFRTEPEPGLDGRRVDLRRGRTLGGSAAINGMICARGHPSDWNGWAQSGLAGWSYEDVLPYFRRLESHWSPDASVHGQSGPIGITRVDDPQMLYPAFRDAALEAGWPEREDYLAGETEGISRIQLAIADGERQTPARRYLGPARARPNLTILTGARGLRVLRDGTRASGVEFLHHDRVEQAHADREVILCAGAYMSPHLLLLSGIGPADHLAEMGVPLWTDLPGVGGNLSEHPNFVMSWETRQPETLLNALRWDRAALSVAKWHISRQGTFVNNGATAVAFLRSREGLDRPDVQLILMPIDGSARTWFPALRPRTRHCLSVRVGILYPQSRGRVSLASSDPRDAPRIQLNLMKETDDVRTLTAAIRATRAIFETPAMQKVVKCEISPGRQLESDTEIAQAIRENAHVRQHPLGTCAMGNGPLAVTDSTLKVHGVDGLRVVDASVLPSEPGGNTNLPSIMLAERAADLIRGRV</sequence>
<comment type="caution">
    <text evidence="6">The sequence shown here is derived from an EMBL/GenBank/DDBJ whole genome shotgun (WGS) entry which is preliminary data.</text>
</comment>
<organism evidence="6 7">
    <name type="scientific">Sagittula stellata (strain ATCC 700073 / DSM 11524 / E-37)</name>
    <dbReference type="NCBI Taxonomy" id="388399"/>
    <lineage>
        <taxon>Bacteria</taxon>
        <taxon>Pseudomonadati</taxon>
        <taxon>Pseudomonadota</taxon>
        <taxon>Alphaproteobacteria</taxon>
        <taxon>Rhodobacterales</taxon>
        <taxon>Roseobacteraceae</taxon>
        <taxon>Sagittula</taxon>
    </lineage>
</organism>
<dbReference type="Proteomes" id="UP000005713">
    <property type="component" value="Unassembled WGS sequence"/>
</dbReference>
<dbReference type="Gene3D" id="3.30.560.10">
    <property type="entry name" value="Glucose Oxidase, domain 3"/>
    <property type="match status" value="1"/>
</dbReference>
<dbReference type="Gene3D" id="3.50.50.60">
    <property type="entry name" value="FAD/NAD(P)-binding domain"/>
    <property type="match status" value="1"/>
</dbReference>
<dbReference type="PROSITE" id="PS00624">
    <property type="entry name" value="GMC_OXRED_2"/>
    <property type="match status" value="1"/>
</dbReference>
<dbReference type="PIRSF" id="PIRSF000137">
    <property type="entry name" value="Alcohol_oxidase"/>
    <property type="match status" value="1"/>
</dbReference>
<evidence type="ECO:0000256" key="3">
    <source>
        <dbReference type="ARBA" id="ARBA00022630"/>
    </source>
</evidence>
<dbReference type="GO" id="GO:0008812">
    <property type="term" value="F:choline dehydrogenase activity"/>
    <property type="evidence" value="ECO:0007669"/>
    <property type="project" value="TreeGrafter"/>
</dbReference>
<dbReference type="InterPro" id="IPR007867">
    <property type="entry name" value="GMC_OxRtase_C"/>
</dbReference>
<accession>A3K484</accession>
<gene>
    <name evidence="6" type="ORF">SSE37_00980</name>
</gene>
<evidence type="ECO:0000256" key="1">
    <source>
        <dbReference type="ARBA" id="ARBA00001974"/>
    </source>
</evidence>
<dbReference type="InterPro" id="IPR036188">
    <property type="entry name" value="FAD/NAD-bd_sf"/>
</dbReference>
<proteinExistence type="inferred from homology"/>
<name>A3K484_SAGS3</name>
<dbReference type="eggNOG" id="COG2303">
    <property type="taxonomic scope" value="Bacteria"/>
</dbReference>
<dbReference type="PANTHER" id="PTHR11552:SF147">
    <property type="entry name" value="CHOLINE DEHYDROGENASE, MITOCHONDRIAL"/>
    <property type="match status" value="1"/>
</dbReference>
<feature type="domain" description="Glucose-methanol-choline oxidoreductase N-terminal" evidence="5">
    <location>
        <begin position="253"/>
        <end position="267"/>
    </location>
</feature>
<evidence type="ECO:0000313" key="6">
    <source>
        <dbReference type="EMBL" id="EBA07783.1"/>
    </source>
</evidence>
<keyword evidence="7" id="KW-1185">Reference proteome</keyword>
<reference evidence="6 7" key="1">
    <citation type="submission" date="2006-06" db="EMBL/GenBank/DDBJ databases">
        <authorList>
            <person name="Moran M.A."/>
            <person name="Ferriera S."/>
            <person name="Johnson J."/>
            <person name="Kravitz S."/>
            <person name="Beeson K."/>
            <person name="Sutton G."/>
            <person name="Rogers Y.-H."/>
            <person name="Friedman R."/>
            <person name="Frazier M."/>
            <person name="Venter J.C."/>
        </authorList>
    </citation>
    <scope>NUCLEOTIDE SEQUENCE [LARGE SCALE GENOMIC DNA]</scope>
    <source>
        <strain evidence="6 7">E-37</strain>
    </source>
</reference>
<dbReference type="GO" id="GO:0016020">
    <property type="term" value="C:membrane"/>
    <property type="evidence" value="ECO:0007669"/>
    <property type="project" value="TreeGrafter"/>
</dbReference>
<dbReference type="InterPro" id="IPR012132">
    <property type="entry name" value="GMC_OxRdtase"/>
</dbReference>
<dbReference type="SUPFAM" id="SSF51905">
    <property type="entry name" value="FAD/NAD(P)-binding domain"/>
    <property type="match status" value="1"/>
</dbReference>
<dbReference type="OrthoDB" id="9785276at2"/>
<dbReference type="GO" id="GO:0019285">
    <property type="term" value="P:glycine betaine biosynthetic process from choline"/>
    <property type="evidence" value="ECO:0007669"/>
    <property type="project" value="TreeGrafter"/>
</dbReference>
<evidence type="ECO:0000313" key="7">
    <source>
        <dbReference type="Proteomes" id="UP000005713"/>
    </source>
</evidence>
<dbReference type="SUPFAM" id="SSF54373">
    <property type="entry name" value="FAD-linked reductases, C-terminal domain"/>
    <property type="match status" value="1"/>
</dbReference>
<dbReference type="EMBL" id="AAYA01000007">
    <property type="protein sequence ID" value="EBA07783.1"/>
    <property type="molecule type" value="Genomic_DNA"/>
</dbReference>
<evidence type="ECO:0000259" key="5">
    <source>
        <dbReference type="PROSITE" id="PS00624"/>
    </source>
</evidence>
<keyword evidence="4" id="KW-0274">FAD</keyword>